<dbReference type="eggNOG" id="KOG4675">
    <property type="taxonomic scope" value="Eukaryota"/>
</dbReference>
<feature type="domain" description="ENT" evidence="3">
    <location>
        <begin position="307"/>
        <end position="367"/>
    </location>
</feature>
<evidence type="ECO:0000313" key="5">
    <source>
        <dbReference type="Proteomes" id="UP000017836"/>
    </source>
</evidence>
<evidence type="ECO:0000256" key="1">
    <source>
        <dbReference type="ARBA" id="ARBA00004123"/>
    </source>
</evidence>
<dbReference type="Pfam" id="PF03735">
    <property type="entry name" value="ENT"/>
    <property type="match status" value="1"/>
</dbReference>
<evidence type="ECO:0000256" key="2">
    <source>
        <dbReference type="ARBA" id="ARBA00023242"/>
    </source>
</evidence>
<evidence type="ECO:0000313" key="4">
    <source>
        <dbReference type="EMBL" id="ERN01474.1"/>
    </source>
</evidence>
<dbReference type="KEGG" id="atr:18429557"/>
<dbReference type="Proteomes" id="UP000017836">
    <property type="component" value="Unassembled WGS sequence"/>
</dbReference>
<keyword evidence="2" id="KW-0539">Nucleus</keyword>
<dbReference type="SMART" id="SM00743">
    <property type="entry name" value="Agenet"/>
    <property type="match status" value="2"/>
</dbReference>
<dbReference type="PANTHER" id="PTHR31917:SF59">
    <property type="entry name" value="ENT DOMAIN-CONTAINING PROTEIN"/>
    <property type="match status" value="1"/>
</dbReference>
<dbReference type="Gene3D" id="1.10.1240.40">
    <property type="entry name" value="ENT domain"/>
    <property type="match status" value="1"/>
</dbReference>
<dbReference type="EMBL" id="KI394767">
    <property type="protein sequence ID" value="ERN01474.1"/>
    <property type="molecule type" value="Genomic_DNA"/>
</dbReference>
<dbReference type="Pfam" id="PF05641">
    <property type="entry name" value="Agenet"/>
    <property type="match status" value="1"/>
</dbReference>
<sequence>MVFKEGDTVEVLRSGDGPLGSWYSAKIVLGDVGNYLVRYQLLLTVNGDPILERVSEDDIRPIPALKVGGNWLIGDTIEAFDGHCWRVGKVSDVLHNGWFIIEFFGSSQFKSYHKSSIRDHQSWQGNEWILLGKGAGNINLDDMLSSSRHSQKSDIGVQKMKKNESSFDNVSIRGIHKRRSVAKGNGYKGIAMGKSFTLPEKMHPVSFPQKRRGGKPMFSFTVERKSGGFEVEKTDACPIFNEFSEGGDSNCSIASCSGGPRDNFLGDCYALNSRQPSKECDMGISFDGGKAYSESEFRGNSSSSEELATNVHMLELNAYHHTVQALHASGPLSWEQEALLTNLRLSLHITNEEHLFELRHLCTPQVV</sequence>
<proteinExistence type="predicted"/>
<dbReference type="AlphaFoldDB" id="W1P1E9"/>
<dbReference type="InterPro" id="IPR036142">
    <property type="entry name" value="ENT_dom-like_sf"/>
</dbReference>
<dbReference type="HOGENOM" id="CLU_046482_0_0_1"/>
<dbReference type="SMART" id="SM01191">
    <property type="entry name" value="ENT"/>
    <property type="match status" value="1"/>
</dbReference>
<dbReference type="GO" id="GO:0005634">
    <property type="term" value="C:nucleus"/>
    <property type="evidence" value="ECO:0007669"/>
    <property type="project" value="UniProtKB-SubCell"/>
</dbReference>
<dbReference type="SUPFAM" id="SSF158639">
    <property type="entry name" value="ENT-like"/>
    <property type="match status" value="1"/>
</dbReference>
<organism evidence="4 5">
    <name type="scientific">Amborella trichopoda</name>
    <dbReference type="NCBI Taxonomy" id="13333"/>
    <lineage>
        <taxon>Eukaryota</taxon>
        <taxon>Viridiplantae</taxon>
        <taxon>Streptophyta</taxon>
        <taxon>Embryophyta</taxon>
        <taxon>Tracheophyta</taxon>
        <taxon>Spermatophyta</taxon>
        <taxon>Magnoliopsida</taxon>
        <taxon>Amborellales</taxon>
        <taxon>Amborellaceae</taxon>
        <taxon>Amborella</taxon>
    </lineage>
</organism>
<dbReference type="OMA" id="QAWHNNK"/>
<dbReference type="PANTHER" id="PTHR31917">
    <property type="entry name" value="AGENET DOMAIN-CONTAINING PROTEIN-RELATED"/>
    <property type="match status" value="1"/>
</dbReference>
<dbReference type="InterPro" id="IPR008395">
    <property type="entry name" value="Agenet-like_dom"/>
</dbReference>
<dbReference type="Gramene" id="ERN01474">
    <property type="protein sequence ID" value="ERN01474"/>
    <property type="gene ID" value="AMTR_s00002p00269570"/>
</dbReference>
<gene>
    <name evidence="4" type="ORF">AMTR_s00002p00269570</name>
</gene>
<comment type="subcellular location">
    <subcellularLocation>
        <location evidence="1">Nucleus</location>
    </subcellularLocation>
</comment>
<dbReference type="STRING" id="13333.W1P1E9"/>
<keyword evidence="5" id="KW-1185">Reference proteome</keyword>
<accession>W1P1E9</accession>
<reference evidence="5" key="1">
    <citation type="journal article" date="2013" name="Science">
        <title>The Amborella genome and the evolution of flowering plants.</title>
        <authorList>
            <consortium name="Amborella Genome Project"/>
        </authorList>
    </citation>
    <scope>NUCLEOTIDE SEQUENCE [LARGE SCALE GENOMIC DNA]</scope>
</reference>
<dbReference type="PROSITE" id="PS51138">
    <property type="entry name" value="ENT"/>
    <property type="match status" value="1"/>
</dbReference>
<dbReference type="InterPro" id="IPR014002">
    <property type="entry name" value="Agenet_dom_plant"/>
</dbReference>
<protein>
    <recommendedName>
        <fullName evidence="3">ENT domain-containing protein</fullName>
    </recommendedName>
</protein>
<name>W1P1E9_AMBTC</name>
<dbReference type="OrthoDB" id="663550at2759"/>
<dbReference type="InterPro" id="IPR005491">
    <property type="entry name" value="ENT_dom"/>
</dbReference>
<evidence type="ECO:0000259" key="3">
    <source>
        <dbReference type="PROSITE" id="PS51138"/>
    </source>
</evidence>